<dbReference type="EMBL" id="DRIG01000096">
    <property type="protein sequence ID" value="HEC79350.1"/>
    <property type="molecule type" value="Genomic_DNA"/>
</dbReference>
<dbReference type="EC" id="3.1.3.15" evidence="3 8"/>
<dbReference type="SUPFAM" id="SSF89550">
    <property type="entry name" value="PHP domain-like"/>
    <property type="match status" value="1"/>
</dbReference>
<comment type="similarity">
    <text evidence="2 8">Belongs to the PHP hydrolase family. HisK subfamily.</text>
</comment>
<name>A0A9C9ENT1_UNCW3</name>
<dbReference type="GO" id="GO:0000105">
    <property type="term" value="P:L-histidine biosynthetic process"/>
    <property type="evidence" value="ECO:0007669"/>
    <property type="project" value="UniProtKB-UniRule"/>
</dbReference>
<sequence>MIDYHIHTSHSVDAEGSIKGYCEQAVKTGLKEICFTNHCELDRMRDDNLIRFNTDVEPITHNNLLKLQEEILQAKEHYKKFGLAVKFGLEVGYYEGIESRLKEITEGLELDFLLGSIHCLDHICIDSSKEHEIYFSRHPVQELLVKYFQEVEKLVNSGLFDSIGHLDVYKKYGIKYYGEEIRTVQDDILRKLFKLMKEKNIALEINTAGLRRINEFYPSPSIMKMAYDAGIKLLTVGSDAHKVEDLGKDIDKAVAYAKSFGFDTLVRFEKRKSIPINV</sequence>
<gene>
    <name evidence="10" type="ORF">ENI34_09490</name>
</gene>
<dbReference type="InterPro" id="IPR010140">
    <property type="entry name" value="Histidinol_P_phosphatase_HisJ"/>
</dbReference>
<dbReference type="Proteomes" id="UP000885826">
    <property type="component" value="Unassembled WGS sequence"/>
</dbReference>
<comment type="catalytic activity">
    <reaction evidence="7 8">
        <text>L-histidinol phosphate + H2O = L-histidinol + phosphate</text>
        <dbReference type="Rhea" id="RHEA:14465"/>
        <dbReference type="ChEBI" id="CHEBI:15377"/>
        <dbReference type="ChEBI" id="CHEBI:43474"/>
        <dbReference type="ChEBI" id="CHEBI:57699"/>
        <dbReference type="ChEBI" id="CHEBI:57980"/>
        <dbReference type="EC" id="3.1.3.15"/>
    </reaction>
</comment>
<organism evidence="10 11">
    <name type="scientific">candidate division WOR-3 bacterium</name>
    <dbReference type="NCBI Taxonomy" id="2052148"/>
    <lineage>
        <taxon>Bacteria</taxon>
        <taxon>Bacteria division WOR-3</taxon>
    </lineage>
</organism>
<evidence type="ECO:0000256" key="5">
    <source>
        <dbReference type="ARBA" id="ARBA00022801"/>
    </source>
</evidence>
<comment type="caution">
    <text evidence="10">The sequence shown here is derived from an EMBL/GenBank/DDBJ whole genome shotgun (WGS) entry which is preliminary data.</text>
</comment>
<evidence type="ECO:0000256" key="6">
    <source>
        <dbReference type="ARBA" id="ARBA00023102"/>
    </source>
</evidence>
<accession>A0A9C9ENT1</accession>
<evidence type="ECO:0000313" key="11">
    <source>
        <dbReference type="Proteomes" id="UP000885826"/>
    </source>
</evidence>
<dbReference type="GO" id="GO:0005737">
    <property type="term" value="C:cytoplasm"/>
    <property type="evidence" value="ECO:0007669"/>
    <property type="project" value="TreeGrafter"/>
</dbReference>
<evidence type="ECO:0000256" key="8">
    <source>
        <dbReference type="RuleBase" id="RU366003"/>
    </source>
</evidence>
<dbReference type="Gene3D" id="3.20.20.140">
    <property type="entry name" value="Metal-dependent hydrolases"/>
    <property type="match status" value="1"/>
</dbReference>
<evidence type="ECO:0000256" key="1">
    <source>
        <dbReference type="ARBA" id="ARBA00004970"/>
    </source>
</evidence>
<evidence type="ECO:0000313" key="10">
    <source>
        <dbReference type="EMBL" id="HEC79350.1"/>
    </source>
</evidence>
<evidence type="ECO:0000259" key="9">
    <source>
        <dbReference type="Pfam" id="PF02811"/>
    </source>
</evidence>
<dbReference type="NCBIfam" id="TIGR01856">
    <property type="entry name" value="hisJ_fam"/>
    <property type="match status" value="1"/>
</dbReference>
<dbReference type="AlphaFoldDB" id="A0A9C9ENT1"/>
<evidence type="ECO:0000256" key="2">
    <source>
        <dbReference type="ARBA" id="ARBA00009152"/>
    </source>
</evidence>
<keyword evidence="6 8" id="KW-0368">Histidine biosynthesis</keyword>
<evidence type="ECO:0000256" key="4">
    <source>
        <dbReference type="ARBA" id="ARBA00022605"/>
    </source>
</evidence>
<dbReference type="InterPro" id="IPR004013">
    <property type="entry name" value="PHP_dom"/>
</dbReference>
<proteinExistence type="inferred from homology"/>
<feature type="domain" description="PHP" evidence="9">
    <location>
        <begin position="3"/>
        <end position="208"/>
    </location>
</feature>
<dbReference type="CDD" id="cd12110">
    <property type="entry name" value="PHP_HisPPase_Hisj_like"/>
    <property type="match status" value="1"/>
</dbReference>
<keyword evidence="5 8" id="KW-0378">Hydrolase</keyword>
<evidence type="ECO:0000256" key="3">
    <source>
        <dbReference type="ARBA" id="ARBA00013085"/>
    </source>
</evidence>
<evidence type="ECO:0000256" key="7">
    <source>
        <dbReference type="ARBA" id="ARBA00049158"/>
    </source>
</evidence>
<dbReference type="Pfam" id="PF02811">
    <property type="entry name" value="PHP"/>
    <property type="match status" value="1"/>
</dbReference>
<keyword evidence="4 8" id="KW-0028">Amino-acid biosynthesis</keyword>
<reference evidence="10" key="1">
    <citation type="journal article" date="2020" name="mSystems">
        <title>Genome- and Community-Level Interaction Insights into Carbon Utilization and Element Cycling Functions of Hydrothermarchaeota in Hydrothermal Sediment.</title>
        <authorList>
            <person name="Zhou Z."/>
            <person name="Liu Y."/>
            <person name="Xu W."/>
            <person name="Pan J."/>
            <person name="Luo Z.H."/>
            <person name="Li M."/>
        </authorList>
    </citation>
    <scope>NUCLEOTIDE SEQUENCE</scope>
    <source>
        <strain evidence="10">HyVt-388</strain>
    </source>
</reference>
<dbReference type="PANTHER" id="PTHR21039:SF0">
    <property type="entry name" value="HISTIDINOL-PHOSPHATASE"/>
    <property type="match status" value="1"/>
</dbReference>
<protein>
    <recommendedName>
        <fullName evidence="3 8">Histidinol-phosphatase</fullName>
        <shortName evidence="8">HolPase</shortName>
        <ecNumber evidence="3 8">3.1.3.15</ecNumber>
    </recommendedName>
</protein>
<comment type="pathway">
    <text evidence="1 8">Amino-acid biosynthesis; L-histidine biosynthesis; L-histidine from 5-phospho-alpha-D-ribose 1-diphosphate: step 8/9.</text>
</comment>
<dbReference type="GO" id="GO:0004401">
    <property type="term" value="F:histidinol-phosphatase activity"/>
    <property type="evidence" value="ECO:0007669"/>
    <property type="project" value="UniProtKB-UniRule"/>
</dbReference>
<dbReference type="InterPro" id="IPR016195">
    <property type="entry name" value="Pol/histidinol_Pase-like"/>
</dbReference>
<dbReference type="PANTHER" id="PTHR21039">
    <property type="entry name" value="HISTIDINOL PHOSPHATASE-RELATED"/>
    <property type="match status" value="1"/>
</dbReference>